<dbReference type="InterPro" id="IPR036331">
    <property type="entry name" value="Chagasin-like_sf"/>
</dbReference>
<dbReference type="SUPFAM" id="SSF141066">
    <property type="entry name" value="ICP-like"/>
    <property type="match status" value="1"/>
</dbReference>
<evidence type="ECO:0000259" key="4">
    <source>
        <dbReference type="Pfam" id="PF09394"/>
    </source>
</evidence>
<feature type="domain" description="Proteinase inhibitor I42 chagasin" evidence="4">
    <location>
        <begin position="148"/>
        <end position="236"/>
    </location>
</feature>
<reference evidence="5" key="1">
    <citation type="submission" date="2019-10" db="EMBL/GenBank/DDBJ databases">
        <title>Nonomuraea sp. nov., isolated from Phyllanthus amarus.</title>
        <authorList>
            <person name="Klykleung N."/>
            <person name="Tanasupawat S."/>
        </authorList>
    </citation>
    <scope>NUCLEOTIDE SEQUENCE [LARGE SCALE GENOMIC DNA]</scope>
    <source>
        <strain evidence="5">3MP-10</strain>
    </source>
</reference>
<sequence>MGHSGELTASDHADHGKCHAPQRIRPPFRAGGGPEPRRPVATSLPVVADGSRPRRPPEAPSARGRQHRMRQPGARRGRRGDEMRSVNDVNGGNGTAGGATRGRGARARRLLLAPLAALALLLTGTACQDDEPEQQRFTDADADAPIEVTAGETFVLALGENPSIGWEWTLIDPEPDEAVVRADGDRYDSDGDEPGTGGTRLLHFEAVAAGETEIAVTRLFRGEYEPETDLVFDVRVVDAG</sequence>
<keyword evidence="6" id="KW-1185">Reference proteome</keyword>
<dbReference type="PANTHER" id="PTHR36530:SF1">
    <property type="entry name" value="AMOEBIASIN-1"/>
    <property type="match status" value="1"/>
</dbReference>
<feature type="compositionally biased region" description="Basic residues" evidence="3">
    <location>
        <begin position="64"/>
        <end position="78"/>
    </location>
</feature>
<dbReference type="Gene3D" id="2.60.40.2020">
    <property type="match status" value="1"/>
</dbReference>
<feature type="region of interest" description="Disordered" evidence="3">
    <location>
        <begin position="1"/>
        <end position="102"/>
    </location>
</feature>
<dbReference type="AlphaFoldDB" id="A0A5N5ZWJ0"/>
<comment type="caution">
    <text evidence="5">The sequence shown here is derived from an EMBL/GenBank/DDBJ whole genome shotgun (WGS) entry which is preliminary data.</text>
</comment>
<dbReference type="Pfam" id="PF09394">
    <property type="entry name" value="Inhibitor_I42"/>
    <property type="match status" value="1"/>
</dbReference>
<evidence type="ECO:0000256" key="2">
    <source>
        <dbReference type="ARBA" id="ARBA00022704"/>
    </source>
</evidence>
<feature type="compositionally biased region" description="Gly residues" evidence="3">
    <location>
        <begin position="91"/>
        <end position="101"/>
    </location>
</feature>
<dbReference type="OrthoDB" id="4262923at2"/>
<dbReference type="GO" id="GO:0004869">
    <property type="term" value="F:cysteine-type endopeptidase inhibitor activity"/>
    <property type="evidence" value="ECO:0007669"/>
    <property type="project" value="UniProtKB-KW"/>
</dbReference>
<proteinExistence type="predicted"/>
<gene>
    <name evidence="5" type="ORF">FH607_027560</name>
</gene>
<dbReference type="EMBL" id="VDLY02000023">
    <property type="protein sequence ID" value="KAB8160149.1"/>
    <property type="molecule type" value="Genomic_DNA"/>
</dbReference>
<dbReference type="InterPro" id="IPR052781">
    <property type="entry name" value="Cys_protease_inhibitor_I42"/>
</dbReference>
<evidence type="ECO:0000256" key="1">
    <source>
        <dbReference type="ARBA" id="ARBA00022690"/>
    </source>
</evidence>
<evidence type="ECO:0000313" key="6">
    <source>
        <dbReference type="Proteomes" id="UP000314251"/>
    </source>
</evidence>
<accession>A0A5N5ZWJ0</accession>
<organism evidence="5 6">
    <name type="scientific">Streptomyces mimosae</name>
    <dbReference type="NCBI Taxonomy" id="2586635"/>
    <lineage>
        <taxon>Bacteria</taxon>
        <taxon>Bacillati</taxon>
        <taxon>Actinomycetota</taxon>
        <taxon>Actinomycetes</taxon>
        <taxon>Kitasatosporales</taxon>
        <taxon>Streptomycetaceae</taxon>
        <taxon>Streptomyces</taxon>
    </lineage>
</organism>
<dbReference type="PANTHER" id="PTHR36530">
    <property type="entry name" value="INHIBITOR OF CYSTEINE PEPTIDASE"/>
    <property type="match status" value="1"/>
</dbReference>
<dbReference type="InterPro" id="IPR018990">
    <property type="entry name" value="Prot_inh_I42_chagasin"/>
</dbReference>
<evidence type="ECO:0000313" key="5">
    <source>
        <dbReference type="EMBL" id="KAB8160149.1"/>
    </source>
</evidence>
<keyword evidence="1" id="KW-0646">Protease inhibitor</keyword>
<protein>
    <recommendedName>
        <fullName evidence="4">Proteinase inhibitor I42 chagasin domain-containing protein</fullName>
    </recommendedName>
</protein>
<dbReference type="Proteomes" id="UP000314251">
    <property type="component" value="Unassembled WGS sequence"/>
</dbReference>
<evidence type="ECO:0000256" key="3">
    <source>
        <dbReference type="SAM" id="MobiDB-lite"/>
    </source>
</evidence>
<keyword evidence="2" id="KW-0789">Thiol protease inhibitor</keyword>
<name>A0A5N5ZWJ0_9ACTN</name>